<accession>A0A2T0NB00</accession>
<feature type="domain" description="Probable transposase IS891/IS1136/IS1341" evidence="8">
    <location>
        <begin position="181"/>
        <end position="287"/>
    </location>
</feature>
<evidence type="ECO:0000256" key="4">
    <source>
        <dbReference type="ARBA" id="ARBA00022723"/>
    </source>
</evidence>
<evidence type="ECO:0000256" key="3">
    <source>
        <dbReference type="ARBA" id="ARBA00022578"/>
    </source>
</evidence>
<keyword evidence="12" id="KW-1185">Reference proteome</keyword>
<reference evidence="11 12" key="1">
    <citation type="submission" date="2018-03" db="EMBL/GenBank/DDBJ databases">
        <title>Genomic Encyclopedia of Type Strains, Phase III (KMG-III): the genomes of soil and plant-associated and newly described type strains.</title>
        <authorList>
            <person name="Whitman W."/>
        </authorList>
    </citation>
    <scope>NUCLEOTIDE SEQUENCE [LARGE SCALE GENOMIC DNA]</scope>
    <source>
        <strain evidence="11 12">CGMCC 4.7104</strain>
    </source>
</reference>
<comment type="similarity">
    <text evidence="2">In the N-terminal section; belongs to the transposase 2 family.</text>
</comment>
<dbReference type="EMBL" id="PVNG01000001">
    <property type="protein sequence ID" value="PRX70188.1"/>
    <property type="molecule type" value="Genomic_DNA"/>
</dbReference>
<dbReference type="PANTHER" id="PTHR30405">
    <property type="entry name" value="TRANSPOSASE"/>
    <property type="match status" value="1"/>
</dbReference>
<evidence type="ECO:0000259" key="10">
    <source>
        <dbReference type="Pfam" id="PF12323"/>
    </source>
</evidence>
<keyword evidence="6" id="KW-0238">DNA-binding</keyword>
<feature type="domain" description="Transposase putative helix-turn-helix" evidence="10">
    <location>
        <begin position="1"/>
        <end position="44"/>
    </location>
</feature>
<evidence type="ECO:0000256" key="1">
    <source>
        <dbReference type="ARBA" id="ARBA00008761"/>
    </source>
</evidence>
<comment type="caution">
    <text evidence="11">The sequence shown here is derived from an EMBL/GenBank/DDBJ whole genome shotgun (WGS) entry which is preliminary data.</text>
</comment>
<evidence type="ECO:0000256" key="5">
    <source>
        <dbReference type="ARBA" id="ARBA00022833"/>
    </source>
</evidence>
<evidence type="ECO:0000313" key="12">
    <source>
        <dbReference type="Proteomes" id="UP000238312"/>
    </source>
</evidence>
<proteinExistence type="inferred from homology"/>
<dbReference type="InterPro" id="IPR021027">
    <property type="entry name" value="Transposase_put_HTH"/>
</dbReference>
<protein>
    <submittedName>
        <fullName evidence="11">Putative transposase</fullName>
    </submittedName>
</protein>
<evidence type="ECO:0000259" key="9">
    <source>
        <dbReference type="Pfam" id="PF07282"/>
    </source>
</evidence>
<evidence type="ECO:0000259" key="8">
    <source>
        <dbReference type="Pfam" id="PF01385"/>
    </source>
</evidence>
<evidence type="ECO:0000256" key="6">
    <source>
        <dbReference type="ARBA" id="ARBA00023125"/>
    </source>
</evidence>
<sequence length="394" mass="43201">MRRSYKYLLRATSKQATALAQCLEDHRQLYNAALEHRHTAYAKAGASIRYGEQSADLKHIRGDDPGGQGRWSFSSQQATLRRLDKAFRAFFDRVKAGRIPGFPRFKGRGWFDTVEWPKDGDGCRWDSQPEHPAATYVRLRGVGHVRVHQHRPVKGRVKTIAVKREGNRWYVVLSCDDVPAEPLPATGAAAGIDMGVASLVTTSDGEHLANPRHLAATAERLETTQRALSRKKRGSKRRRKVVARVAALHGKVRRQRLDYAHNAALALVRDYDLIVHEDLPITNMTRSASGTIEAPGRNVAAKAGLNRSILDAGWGVFLTILAHKAESAGRELIAVNPAGTSRTCARCGHCAKENRVTQAEFACTACGHAAHADVNAAVNILRAGLALRRASEAA</sequence>
<keyword evidence="3" id="KW-0815">Transposition</keyword>
<keyword evidence="5" id="KW-0862">Zinc</keyword>
<keyword evidence="4" id="KW-0479">Metal-binding</keyword>
<dbReference type="InterPro" id="IPR010095">
    <property type="entry name" value="Cas12f1-like_TNB"/>
</dbReference>
<dbReference type="NCBIfam" id="NF040570">
    <property type="entry name" value="guided_TnpB"/>
    <property type="match status" value="1"/>
</dbReference>
<comment type="similarity">
    <text evidence="1">In the C-terminal section; belongs to the transposase 35 family.</text>
</comment>
<dbReference type="RefSeq" id="WP_245955458.1">
    <property type="nucleotide sequence ID" value="NZ_PVNG01000001.1"/>
</dbReference>
<dbReference type="Pfam" id="PF01385">
    <property type="entry name" value="OrfB_IS605"/>
    <property type="match status" value="1"/>
</dbReference>
<dbReference type="GO" id="GO:0046872">
    <property type="term" value="F:metal ion binding"/>
    <property type="evidence" value="ECO:0007669"/>
    <property type="project" value="UniProtKB-KW"/>
</dbReference>
<feature type="domain" description="Cas12f1-like TNB" evidence="9">
    <location>
        <begin position="314"/>
        <end position="380"/>
    </location>
</feature>
<evidence type="ECO:0000313" key="11">
    <source>
        <dbReference type="EMBL" id="PRX70188.1"/>
    </source>
</evidence>
<dbReference type="AlphaFoldDB" id="A0A2T0NB00"/>
<dbReference type="Pfam" id="PF12323">
    <property type="entry name" value="HTH_OrfB_IS605"/>
    <property type="match status" value="1"/>
</dbReference>
<dbReference type="Pfam" id="PF07282">
    <property type="entry name" value="Cas12f1-like_TNB"/>
    <property type="match status" value="1"/>
</dbReference>
<organism evidence="11 12">
    <name type="scientific">Nonomuraea fuscirosea</name>
    <dbReference type="NCBI Taxonomy" id="1291556"/>
    <lineage>
        <taxon>Bacteria</taxon>
        <taxon>Bacillati</taxon>
        <taxon>Actinomycetota</taxon>
        <taxon>Actinomycetes</taxon>
        <taxon>Streptosporangiales</taxon>
        <taxon>Streptosporangiaceae</taxon>
        <taxon>Nonomuraea</taxon>
    </lineage>
</organism>
<keyword evidence="7" id="KW-0233">DNA recombination</keyword>
<gene>
    <name evidence="11" type="ORF">B0I32_101275</name>
</gene>
<dbReference type="GO" id="GO:0003677">
    <property type="term" value="F:DNA binding"/>
    <property type="evidence" value="ECO:0007669"/>
    <property type="project" value="UniProtKB-KW"/>
</dbReference>
<name>A0A2T0NB00_9ACTN</name>
<dbReference type="Proteomes" id="UP000238312">
    <property type="component" value="Unassembled WGS sequence"/>
</dbReference>
<evidence type="ECO:0000256" key="7">
    <source>
        <dbReference type="ARBA" id="ARBA00023172"/>
    </source>
</evidence>
<dbReference type="GO" id="GO:0006310">
    <property type="term" value="P:DNA recombination"/>
    <property type="evidence" value="ECO:0007669"/>
    <property type="project" value="UniProtKB-KW"/>
</dbReference>
<dbReference type="GO" id="GO:0032196">
    <property type="term" value="P:transposition"/>
    <property type="evidence" value="ECO:0007669"/>
    <property type="project" value="UniProtKB-KW"/>
</dbReference>
<dbReference type="InterPro" id="IPR051399">
    <property type="entry name" value="RNA-guided_DNA_endo/Transpos"/>
</dbReference>
<dbReference type="InterPro" id="IPR001959">
    <property type="entry name" value="Transposase"/>
</dbReference>
<evidence type="ECO:0000256" key="2">
    <source>
        <dbReference type="ARBA" id="ARBA00011044"/>
    </source>
</evidence>
<dbReference type="PANTHER" id="PTHR30405:SF11">
    <property type="entry name" value="RNA-GUIDED DNA ENDONUCLEASE RV2885C-RELATED"/>
    <property type="match status" value="1"/>
</dbReference>